<gene>
    <name evidence="2" type="ORF">SDC9_132591</name>
</gene>
<organism evidence="2">
    <name type="scientific">bioreactor metagenome</name>
    <dbReference type="NCBI Taxonomy" id="1076179"/>
    <lineage>
        <taxon>unclassified sequences</taxon>
        <taxon>metagenomes</taxon>
        <taxon>ecological metagenomes</taxon>
    </lineage>
</organism>
<accession>A0A645D7K7</accession>
<dbReference type="AlphaFoldDB" id="A0A645D7K7"/>
<comment type="caution">
    <text evidence="2">The sequence shown here is derived from an EMBL/GenBank/DDBJ whole genome shotgun (WGS) entry which is preliminary data.</text>
</comment>
<proteinExistence type="predicted"/>
<protein>
    <submittedName>
        <fullName evidence="2">Uncharacterized protein</fullName>
    </submittedName>
</protein>
<dbReference type="EMBL" id="VSSQ01033799">
    <property type="protein sequence ID" value="MPM85510.1"/>
    <property type="molecule type" value="Genomic_DNA"/>
</dbReference>
<evidence type="ECO:0000313" key="2">
    <source>
        <dbReference type="EMBL" id="MPM85510.1"/>
    </source>
</evidence>
<name>A0A645D7K7_9ZZZZ</name>
<reference evidence="2" key="1">
    <citation type="submission" date="2019-08" db="EMBL/GenBank/DDBJ databases">
        <authorList>
            <person name="Kucharzyk K."/>
            <person name="Murdoch R.W."/>
            <person name="Higgins S."/>
            <person name="Loffler F."/>
        </authorList>
    </citation>
    <scope>NUCLEOTIDE SEQUENCE</scope>
</reference>
<evidence type="ECO:0000256" key="1">
    <source>
        <dbReference type="SAM" id="MobiDB-lite"/>
    </source>
</evidence>
<sequence>MVRQQHVEDARTVERRYRNEVEGRQPEVDIYHQQNELLRGPTAEEFRREARQLRADESRQHVACDSRKADDYNVTLGVLEVTRVYRHRLGPAEAEEQQAKRAERIKVVEGVQREASRALRRGVPEHFRGKAVAIFMKCNGPENGGQAQKQLRYSRGGK</sequence>
<feature type="region of interest" description="Disordered" evidence="1">
    <location>
        <begin position="139"/>
        <end position="158"/>
    </location>
</feature>